<reference evidence="2 3" key="4">
    <citation type="journal article" date="2011" name="BMC Genomics">
        <title>RNA-Seq improves annotation of protein-coding genes in the cucumber genome.</title>
        <authorList>
            <person name="Li Z."/>
            <person name="Zhang Z."/>
            <person name="Yan P."/>
            <person name="Huang S."/>
            <person name="Fei Z."/>
            <person name="Lin K."/>
        </authorList>
    </citation>
    <scope>NUCLEOTIDE SEQUENCE [LARGE SCALE GENOMIC DNA]</scope>
    <source>
        <strain evidence="3">cv. 9930</strain>
    </source>
</reference>
<sequence length="88" mass="10273">MSNETLREEEEEERQRRRKKASSGTLGYKEDARNRKENISSEWTDLQCRRAWVFLKGISPSPGRGDAHQTTLQISTPPLNSRMIYIHI</sequence>
<name>A0A0A0LMB9_CUCSA</name>
<evidence type="ECO:0000313" key="2">
    <source>
        <dbReference type="EMBL" id="KGN63035.1"/>
    </source>
</evidence>
<reference evidence="2 3" key="1">
    <citation type="journal article" date="2009" name="Nat. Genet.">
        <title>The genome of the cucumber, Cucumis sativus L.</title>
        <authorList>
            <person name="Huang S."/>
            <person name="Li R."/>
            <person name="Zhang Z."/>
            <person name="Li L."/>
            <person name="Gu X."/>
            <person name="Fan W."/>
            <person name="Lucas W.J."/>
            <person name="Wang X."/>
            <person name="Xie B."/>
            <person name="Ni P."/>
            <person name="Ren Y."/>
            <person name="Zhu H."/>
            <person name="Li J."/>
            <person name="Lin K."/>
            <person name="Jin W."/>
            <person name="Fei Z."/>
            <person name="Li G."/>
            <person name="Staub J."/>
            <person name="Kilian A."/>
            <person name="van der Vossen E.A."/>
            <person name="Wu Y."/>
            <person name="Guo J."/>
            <person name="He J."/>
            <person name="Jia Z."/>
            <person name="Ren Y."/>
            <person name="Tian G."/>
            <person name="Lu Y."/>
            <person name="Ruan J."/>
            <person name="Qian W."/>
            <person name="Wang M."/>
            <person name="Huang Q."/>
            <person name="Li B."/>
            <person name="Xuan Z."/>
            <person name="Cao J."/>
            <person name="Asan"/>
            <person name="Wu Z."/>
            <person name="Zhang J."/>
            <person name="Cai Q."/>
            <person name="Bai Y."/>
            <person name="Zhao B."/>
            <person name="Han Y."/>
            <person name="Li Y."/>
            <person name="Li X."/>
            <person name="Wang S."/>
            <person name="Shi Q."/>
            <person name="Liu S."/>
            <person name="Cho W.K."/>
            <person name="Kim J.Y."/>
            <person name="Xu Y."/>
            <person name="Heller-Uszynska K."/>
            <person name="Miao H."/>
            <person name="Cheng Z."/>
            <person name="Zhang S."/>
            <person name="Wu J."/>
            <person name="Yang Y."/>
            <person name="Kang H."/>
            <person name="Li M."/>
            <person name="Liang H."/>
            <person name="Ren X."/>
            <person name="Shi Z."/>
            <person name="Wen M."/>
            <person name="Jian M."/>
            <person name="Yang H."/>
            <person name="Zhang G."/>
            <person name="Yang Z."/>
            <person name="Chen R."/>
            <person name="Liu S."/>
            <person name="Li J."/>
            <person name="Ma L."/>
            <person name="Liu H."/>
            <person name="Zhou Y."/>
            <person name="Zhao J."/>
            <person name="Fang X."/>
            <person name="Li G."/>
            <person name="Fang L."/>
            <person name="Li Y."/>
            <person name="Liu D."/>
            <person name="Zheng H."/>
            <person name="Zhang Y."/>
            <person name="Qin N."/>
            <person name="Li Z."/>
            <person name="Yang G."/>
            <person name="Yang S."/>
            <person name="Bolund L."/>
            <person name="Kristiansen K."/>
            <person name="Zheng H."/>
            <person name="Li S."/>
            <person name="Zhang X."/>
            <person name="Yang H."/>
            <person name="Wang J."/>
            <person name="Sun R."/>
            <person name="Zhang B."/>
            <person name="Jiang S."/>
            <person name="Wang J."/>
            <person name="Du Y."/>
            <person name="Li S."/>
        </authorList>
    </citation>
    <scope>NUCLEOTIDE SEQUENCE [LARGE SCALE GENOMIC DNA]</scope>
    <source>
        <strain evidence="3">cv. 9930</strain>
    </source>
</reference>
<dbReference type="Gramene" id="KGN63035">
    <property type="protein sequence ID" value="KGN63035"/>
    <property type="gene ID" value="Csa_2G385040"/>
</dbReference>
<dbReference type="Proteomes" id="UP000029981">
    <property type="component" value="Chromosome 2"/>
</dbReference>
<evidence type="ECO:0000256" key="1">
    <source>
        <dbReference type="SAM" id="MobiDB-lite"/>
    </source>
</evidence>
<gene>
    <name evidence="2" type="ORF">Csa_2G385040</name>
</gene>
<proteinExistence type="predicted"/>
<organism evidence="2 3">
    <name type="scientific">Cucumis sativus</name>
    <name type="common">Cucumber</name>
    <dbReference type="NCBI Taxonomy" id="3659"/>
    <lineage>
        <taxon>Eukaryota</taxon>
        <taxon>Viridiplantae</taxon>
        <taxon>Streptophyta</taxon>
        <taxon>Embryophyta</taxon>
        <taxon>Tracheophyta</taxon>
        <taxon>Spermatophyta</taxon>
        <taxon>Magnoliopsida</taxon>
        <taxon>eudicotyledons</taxon>
        <taxon>Gunneridae</taxon>
        <taxon>Pentapetalae</taxon>
        <taxon>rosids</taxon>
        <taxon>fabids</taxon>
        <taxon>Cucurbitales</taxon>
        <taxon>Cucurbitaceae</taxon>
        <taxon>Benincaseae</taxon>
        <taxon>Cucumis</taxon>
    </lineage>
</organism>
<dbReference type="EMBL" id="CM002923">
    <property type="protein sequence ID" value="KGN63035.1"/>
    <property type="molecule type" value="Genomic_DNA"/>
</dbReference>
<accession>A0A0A0LMB9</accession>
<evidence type="ECO:0000313" key="3">
    <source>
        <dbReference type="Proteomes" id="UP000029981"/>
    </source>
</evidence>
<reference evidence="2 3" key="2">
    <citation type="journal article" date="2009" name="PLoS ONE">
        <title>An integrated genetic and cytogenetic map of the cucumber genome.</title>
        <authorList>
            <person name="Ren Y."/>
            <person name="Zhang Z."/>
            <person name="Liu J."/>
            <person name="Staub J.E."/>
            <person name="Han Y."/>
            <person name="Cheng Z."/>
            <person name="Li X."/>
            <person name="Lu J."/>
            <person name="Miao H."/>
            <person name="Kang H."/>
            <person name="Xie B."/>
            <person name="Gu X."/>
            <person name="Wang X."/>
            <person name="Du Y."/>
            <person name="Jin W."/>
            <person name="Huang S."/>
        </authorList>
    </citation>
    <scope>NUCLEOTIDE SEQUENCE [LARGE SCALE GENOMIC DNA]</scope>
    <source>
        <strain evidence="3">cv. 9930</strain>
    </source>
</reference>
<protein>
    <submittedName>
        <fullName evidence="2">Uncharacterized protein</fullName>
    </submittedName>
</protein>
<feature type="region of interest" description="Disordered" evidence="1">
    <location>
        <begin position="1"/>
        <end position="40"/>
    </location>
</feature>
<keyword evidence="3" id="KW-1185">Reference proteome</keyword>
<feature type="compositionally biased region" description="Basic and acidic residues" evidence="1">
    <location>
        <begin position="28"/>
        <end position="39"/>
    </location>
</feature>
<reference evidence="2 3" key="3">
    <citation type="journal article" date="2010" name="BMC Genomics">
        <title>Transcriptome sequencing and comparative analysis of cucumber flowers with different sex types.</title>
        <authorList>
            <person name="Guo S."/>
            <person name="Zheng Y."/>
            <person name="Joung J.G."/>
            <person name="Liu S."/>
            <person name="Zhang Z."/>
            <person name="Crasta O.R."/>
            <person name="Sobral B.W."/>
            <person name="Xu Y."/>
            <person name="Huang S."/>
            <person name="Fei Z."/>
        </authorList>
    </citation>
    <scope>NUCLEOTIDE SEQUENCE [LARGE SCALE GENOMIC DNA]</scope>
    <source>
        <strain evidence="3">cv. 9930</strain>
    </source>
</reference>
<dbReference type="AlphaFoldDB" id="A0A0A0LMB9"/>